<feature type="region of interest" description="Disordered" evidence="1">
    <location>
        <begin position="70"/>
        <end position="92"/>
    </location>
</feature>
<evidence type="ECO:0000313" key="3">
    <source>
        <dbReference type="Proteomes" id="UP000294200"/>
    </source>
</evidence>
<dbReference type="EMBL" id="MWML01000088">
    <property type="protein sequence ID" value="TCG06859.1"/>
    <property type="molecule type" value="Genomic_DNA"/>
</dbReference>
<gene>
    <name evidence="2" type="ORF">BZM27_23325</name>
</gene>
<dbReference type="Proteomes" id="UP000294200">
    <property type="component" value="Unassembled WGS sequence"/>
</dbReference>
<organism evidence="2 3">
    <name type="scientific">Paraburkholderia steynii</name>
    <dbReference type="NCBI Taxonomy" id="1245441"/>
    <lineage>
        <taxon>Bacteria</taxon>
        <taxon>Pseudomonadati</taxon>
        <taxon>Pseudomonadota</taxon>
        <taxon>Betaproteobacteria</taxon>
        <taxon>Burkholderiales</taxon>
        <taxon>Burkholderiaceae</taxon>
        <taxon>Paraburkholderia</taxon>
    </lineage>
</organism>
<accession>A0A4R0XIB5</accession>
<reference evidence="2 3" key="1">
    <citation type="submission" date="2017-02" db="EMBL/GenBank/DDBJ databases">
        <title>Paraburkholderia sophoroidis sp. nov. and Paraburkholderia steynii sp. nov. rhizobial symbionts of the fynbos legume Hypocalyptus sophoroides.</title>
        <authorList>
            <person name="Steenkamp E.T."/>
            <person name="Beukes C.W."/>
            <person name="Van Zyl E."/>
            <person name="Avontuur J."/>
            <person name="Chan W.Y."/>
            <person name="Hassen A."/>
            <person name="Palmer M."/>
            <person name="Mthombeni L."/>
            <person name="Phalane F."/>
            <person name="Sereme K."/>
            <person name="Venter S.N."/>
        </authorList>
    </citation>
    <scope>NUCLEOTIDE SEQUENCE [LARGE SCALE GENOMIC DNA]</scope>
    <source>
        <strain evidence="2 3">HC1.1ba</strain>
    </source>
</reference>
<comment type="caution">
    <text evidence="2">The sequence shown here is derived from an EMBL/GenBank/DDBJ whole genome shotgun (WGS) entry which is preliminary data.</text>
</comment>
<evidence type="ECO:0000256" key="1">
    <source>
        <dbReference type="SAM" id="MobiDB-lite"/>
    </source>
</evidence>
<feature type="compositionally biased region" description="Basic residues" evidence="1">
    <location>
        <begin position="82"/>
        <end position="92"/>
    </location>
</feature>
<evidence type="ECO:0000313" key="2">
    <source>
        <dbReference type="EMBL" id="TCG06859.1"/>
    </source>
</evidence>
<name>A0A4R0XIB5_9BURK</name>
<protein>
    <submittedName>
        <fullName evidence="2">Uncharacterized protein</fullName>
    </submittedName>
</protein>
<sequence length="92" mass="10476">MARSPVHEGLSVFFPCAYMIKLDFDNSKTVDARQLVNQDLNISNVSIDNNAFVSNLPTMLLFSVSTRHRAWRRGAEPPHSVRNARQRTPHRA</sequence>
<dbReference type="AlphaFoldDB" id="A0A4R0XIB5"/>
<keyword evidence="3" id="KW-1185">Reference proteome</keyword>
<proteinExistence type="predicted"/>